<dbReference type="EC" id="5.1.3.29" evidence="3"/>
<dbReference type="GO" id="GO:0042806">
    <property type="term" value="F:fucose binding"/>
    <property type="evidence" value="ECO:0007669"/>
    <property type="project" value="TreeGrafter"/>
</dbReference>
<dbReference type="PANTHER" id="PTHR31690:SF4">
    <property type="entry name" value="FUCOSE MUTAROTASE"/>
    <property type="match status" value="1"/>
</dbReference>
<dbReference type="GO" id="GO:0036373">
    <property type="term" value="F:L-fucose mutarotase activity"/>
    <property type="evidence" value="ECO:0007669"/>
    <property type="project" value="UniProtKB-EC"/>
</dbReference>
<evidence type="ECO:0000313" key="4">
    <source>
        <dbReference type="EMBL" id="KAF3842144.1"/>
    </source>
</evidence>
<dbReference type="SUPFAM" id="SSF102546">
    <property type="entry name" value="RbsD-like"/>
    <property type="match status" value="1"/>
</dbReference>
<feature type="non-terminal residue" evidence="4">
    <location>
        <position position="68"/>
    </location>
</feature>
<protein>
    <recommendedName>
        <fullName evidence="3">L-fucose mutarotase</fullName>
        <ecNumber evidence="3">5.1.3.29</ecNumber>
    </recommendedName>
</protein>
<dbReference type="InterPro" id="IPR023750">
    <property type="entry name" value="RbsD-like_sf"/>
</dbReference>
<gene>
    <name evidence="4" type="ORF">F7725_024095</name>
</gene>
<dbReference type="OrthoDB" id="10011710at2759"/>
<dbReference type="AlphaFoldDB" id="A0A7J5XYD4"/>
<dbReference type="Gene3D" id="3.40.1650.10">
    <property type="entry name" value="RbsD-like domain"/>
    <property type="match status" value="1"/>
</dbReference>
<comment type="caution">
    <text evidence="4">The sequence shown here is derived from an EMBL/GenBank/DDBJ whole genome shotgun (WGS) entry which is preliminary data.</text>
</comment>
<evidence type="ECO:0000256" key="2">
    <source>
        <dbReference type="ARBA" id="ARBA00036324"/>
    </source>
</evidence>
<dbReference type="InterPro" id="IPR007721">
    <property type="entry name" value="RbsD_FucU"/>
</dbReference>
<dbReference type="InterPro" id="IPR050443">
    <property type="entry name" value="RbsD/FucU_mutarotase"/>
</dbReference>
<accession>A0A7J5XYD4</accession>
<dbReference type="Proteomes" id="UP000518266">
    <property type="component" value="Unassembled WGS sequence"/>
</dbReference>
<evidence type="ECO:0000256" key="1">
    <source>
        <dbReference type="ARBA" id="ARBA00023235"/>
    </source>
</evidence>
<proteinExistence type="predicted"/>
<dbReference type="Pfam" id="PF05025">
    <property type="entry name" value="RbsD_FucU"/>
    <property type="match status" value="1"/>
</dbReference>
<sequence length="68" mass="7942">MSPQAAVMDLLDRDKERRFEVHVWYTYSDLLNQAGSYSPIEKVERLSFYERAKEAETALYGNLILKKG</sequence>
<dbReference type="EMBL" id="JAAKFY010000019">
    <property type="protein sequence ID" value="KAF3842144.1"/>
    <property type="molecule type" value="Genomic_DNA"/>
</dbReference>
<dbReference type="GO" id="GO:0006004">
    <property type="term" value="P:fucose metabolic process"/>
    <property type="evidence" value="ECO:0007669"/>
    <property type="project" value="TreeGrafter"/>
</dbReference>
<organism evidence="4 5">
    <name type="scientific">Dissostichus mawsoni</name>
    <name type="common">Antarctic cod</name>
    <dbReference type="NCBI Taxonomy" id="36200"/>
    <lineage>
        <taxon>Eukaryota</taxon>
        <taxon>Metazoa</taxon>
        <taxon>Chordata</taxon>
        <taxon>Craniata</taxon>
        <taxon>Vertebrata</taxon>
        <taxon>Euteleostomi</taxon>
        <taxon>Actinopterygii</taxon>
        <taxon>Neopterygii</taxon>
        <taxon>Teleostei</taxon>
        <taxon>Neoteleostei</taxon>
        <taxon>Acanthomorphata</taxon>
        <taxon>Eupercaria</taxon>
        <taxon>Perciformes</taxon>
        <taxon>Notothenioidei</taxon>
        <taxon>Nototheniidae</taxon>
        <taxon>Dissostichus</taxon>
    </lineage>
</organism>
<comment type="catalytic activity">
    <reaction evidence="2">
        <text>alpha-L-fucose = beta-L-fucose</text>
        <dbReference type="Rhea" id="RHEA:25580"/>
        <dbReference type="ChEBI" id="CHEBI:42548"/>
        <dbReference type="ChEBI" id="CHEBI:42589"/>
        <dbReference type="EC" id="5.1.3.29"/>
    </reaction>
</comment>
<keyword evidence="5" id="KW-1185">Reference proteome</keyword>
<evidence type="ECO:0000256" key="3">
    <source>
        <dbReference type="ARBA" id="ARBA00038859"/>
    </source>
</evidence>
<keyword evidence="1" id="KW-0413">Isomerase</keyword>
<name>A0A7J5XYD4_DISMA</name>
<evidence type="ECO:0000313" key="5">
    <source>
        <dbReference type="Proteomes" id="UP000518266"/>
    </source>
</evidence>
<dbReference type="PANTHER" id="PTHR31690">
    <property type="entry name" value="FUCOSE MUTAROTASE"/>
    <property type="match status" value="1"/>
</dbReference>
<reference evidence="4 5" key="1">
    <citation type="submission" date="2020-03" db="EMBL/GenBank/DDBJ databases">
        <title>Dissostichus mawsoni Genome sequencing and assembly.</title>
        <authorList>
            <person name="Park H."/>
        </authorList>
    </citation>
    <scope>NUCLEOTIDE SEQUENCE [LARGE SCALE GENOMIC DNA]</scope>
    <source>
        <strain evidence="4">DM0001</strain>
        <tissue evidence="4">Muscle</tissue>
    </source>
</reference>